<dbReference type="Bgee" id="FBgn0187473">
    <property type="expression patterns" value="Expressed in male reproductive system and 2 other cell types or tissues"/>
</dbReference>
<dbReference type="EMBL" id="CM000366">
    <property type="protein sequence ID" value="EDX17954.1"/>
    <property type="molecule type" value="Genomic_DNA"/>
</dbReference>
<dbReference type="Proteomes" id="UP000000304">
    <property type="component" value="Chromosome X"/>
</dbReference>
<dbReference type="HOGENOM" id="CLU_2833916_0_0_1"/>
<organism evidence="1 2">
    <name type="scientific">Drosophila simulans</name>
    <name type="common">Fruit fly</name>
    <dbReference type="NCBI Taxonomy" id="7240"/>
    <lineage>
        <taxon>Eukaryota</taxon>
        <taxon>Metazoa</taxon>
        <taxon>Ecdysozoa</taxon>
        <taxon>Arthropoda</taxon>
        <taxon>Hexapoda</taxon>
        <taxon>Insecta</taxon>
        <taxon>Pterygota</taxon>
        <taxon>Neoptera</taxon>
        <taxon>Endopterygota</taxon>
        <taxon>Diptera</taxon>
        <taxon>Brachycera</taxon>
        <taxon>Muscomorpha</taxon>
        <taxon>Ephydroidea</taxon>
        <taxon>Drosophilidae</taxon>
        <taxon>Drosophila</taxon>
        <taxon>Sophophora</taxon>
    </lineage>
</organism>
<accession>B4R553</accession>
<proteinExistence type="predicted"/>
<sequence>MSSIEWVGDMLYYVMRTYLGLTAPSCNAHFLIDVLGKRVEVLEADHHRCRSRRASFLSLSLHSQRD</sequence>
<dbReference type="AlphaFoldDB" id="B4R553"/>
<gene>
    <name evidence="1" type="primary">Dsim\GD15815</name>
    <name evidence="1" type="ORF">Dsim_GD15815</name>
</gene>
<name>B4R553_DROSI</name>
<dbReference type="OrthoDB" id="10312214at2759"/>
<keyword evidence="2" id="KW-1185">Reference proteome</keyword>
<evidence type="ECO:0000313" key="1">
    <source>
        <dbReference type="EMBL" id="EDX17954.1"/>
    </source>
</evidence>
<reference evidence="1 2" key="1">
    <citation type="journal article" date="2007" name="Nature">
        <title>Evolution of genes and genomes on the Drosophila phylogeny.</title>
        <authorList>
            <consortium name="Drosophila 12 Genomes Consortium"/>
            <person name="Clark A.G."/>
            <person name="Eisen M.B."/>
            <person name="Smith D.R."/>
            <person name="Bergman C.M."/>
            <person name="Oliver B."/>
            <person name="Markow T.A."/>
            <person name="Kaufman T.C."/>
            <person name="Kellis M."/>
            <person name="Gelbart W."/>
            <person name="Iyer V.N."/>
            <person name="Pollard D.A."/>
            <person name="Sackton T.B."/>
            <person name="Larracuente A.M."/>
            <person name="Singh N.D."/>
            <person name="Abad J.P."/>
            <person name="Abt D.N."/>
            <person name="Adryan B."/>
            <person name="Aguade M."/>
            <person name="Akashi H."/>
            <person name="Anderson W.W."/>
            <person name="Aquadro C.F."/>
            <person name="Ardell D.H."/>
            <person name="Arguello R."/>
            <person name="Artieri C.G."/>
            <person name="Barbash D.A."/>
            <person name="Barker D."/>
            <person name="Barsanti P."/>
            <person name="Batterham P."/>
            <person name="Batzoglou S."/>
            <person name="Begun D."/>
            <person name="Bhutkar A."/>
            <person name="Blanco E."/>
            <person name="Bosak S.A."/>
            <person name="Bradley R.K."/>
            <person name="Brand A.D."/>
            <person name="Brent M.R."/>
            <person name="Brooks A.N."/>
            <person name="Brown R.H."/>
            <person name="Butlin R.K."/>
            <person name="Caggese C."/>
            <person name="Calvi B.R."/>
            <person name="Bernardo de Carvalho A."/>
            <person name="Caspi A."/>
            <person name="Castrezana S."/>
            <person name="Celniker S.E."/>
            <person name="Chang J.L."/>
            <person name="Chapple C."/>
            <person name="Chatterji S."/>
            <person name="Chinwalla A."/>
            <person name="Civetta A."/>
            <person name="Clifton S.W."/>
            <person name="Comeron J.M."/>
            <person name="Costello J.C."/>
            <person name="Coyne J.A."/>
            <person name="Daub J."/>
            <person name="David R.G."/>
            <person name="Delcher A.L."/>
            <person name="Delehaunty K."/>
            <person name="Do C.B."/>
            <person name="Ebling H."/>
            <person name="Edwards K."/>
            <person name="Eickbush T."/>
            <person name="Evans J.D."/>
            <person name="Filipski A."/>
            <person name="Findeiss S."/>
            <person name="Freyhult E."/>
            <person name="Fulton L."/>
            <person name="Fulton R."/>
            <person name="Garcia A.C."/>
            <person name="Gardiner A."/>
            <person name="Garfield D.A."/>
            <person name="Garvin B.E."/>
            <person name="Gibson G."/>
            <person name="Gilbert D."/>
            <person name="Gnerre S."/>
            <person name="Godfrey J."/>
            <person name="Good R."/>
            <person name="Gotea V."/>
            <person name="Gravely B."/>
            <person name="Greenberg A.J."/>
            <person name="Griffiths-Jones S."/>
            <person name="Gross S."/>
            <person name="Guigo R."/>
            <person name="Gustafson E.A."/>
            <person name="Haerty W."/>
            <person name="Hahn M.W."/>
            <person name="Halligan D.L."/>
            <person name="Halpern A.L."/>
            <person name="Halter G.M."/>
            <person name="Han M.V."/>
            <person name="Heger A."/>
            <person name="Hillier L."/>
            <person name="Hinrichs A.S."/>
            <person name="Holmes I."/>
            <person name="Hoskins R.A."/>
            <person name="Hubisz M.J."/>
            <person name="Hultmark D."/>
            <person name="Huntley M.A."/>
            <person name="Jaffe D.B."/>
            <person name="Jagadeeshan S."/>
            <person name="Jeck W.R."/>
            <person name="Johnson J."/>
            <person name="Jones C.D."/>
            <person name="Jordan W.C."/>
            <person name="Karpen G.H."/>
            <person name="Kataoka E."/>
            <person name="Keightley P.D."/>
            <person name="Kheradpour P."/>
            <person name="Kirkness E.F."/>
            <person name="Koerich L.B."/>
            <person name="Kristiansen K."/>
            <person name="Kudrna D."/>
            <person name="Kulathinal R.J."/>
            <person name="Kumar S."/>
            <person name="Kwok R."/>
            <person name="Lander E."/>
            <person name="Langley C.H."/>
            <person name="Lapoint R."/>
            <person name="Lazzaro B.P."/>
            <person name="Lee S.J."/>
            <person name="Levesque L."/>
            <person name="Li R."/>
            <person name="Lin C.F."/>
            <person name="Lin M.F."/>
            <person name="Lindblad-Toh K."/>
            <person name="Llopart A."/>
            <person name="Long M."/>
            <person name="Low L."/>
            <person name="Lozovsky E."/>
            <person name="Lu J."/>
            <person name="Luo M."/>
            <person name="Machado C.A."/>
            <person name="Makalowski W."/>
            <person name="Marzo M."/>
            <person name="Matsuda M."/>
            <person name="Matzkin L."/>
            <person name="McAllister B."/>
            <person name="McBride C.S."/>
            <person name="McKernan B."/>
            <person name="McKernan K."/>
            <person name="Mendez-Lago M."/>
            <person name="Minx P."/>
            <person name="Mollenhauer M.U."/>
            <person name="Montooth K."/>
            <person name="Mount S.M."/>
            <person name="Mu X."/>
            <person name="Myers E."/>
            <person name="Negre B."/>
            <person name="Newfeld S."/>
            <person name="Nielsen R."/>
            <person name="Noor M.A."/>
            <person name="O'Grady P."/>
            <person name="Pachter L."/>
            <person name="Papaceit M."/>
            <person name="Parisi M.J."/>
            <person name="Parisi M."/>
            <person name="Parts L."/>
            <person name="Pedersen J.S."/>
            <person name="Pesole G."/>
            <person name="Phillippy A.M."/>
            <person name="Ponting C.P."/>
            <person name="Pop M."/>
            <person name="Porcelli D."/>
            <person name="Powell J.R."/>
            <person name="Prohaska S."/>
            <person name="Pruitt K."/>
            <person name="Puig M."/>
            <person name="Quesneville H."/>
            <person name="Ram K.R."/>
            <person name="Rand D."/>
            <person name="Rasmussen M.D."/>
            <person name="Reed L.K."/>
            <person name="Reenan R."/>
            <person name="Reily A."/>
            <person name="Remington K.A."/>
            <person name="Rieger T.T."/>
            <person name="Ritchie M.G."/>
            <person name="Robin C."/>
            <person name="Rogers Y.H."/>
            <person name="Rohde C."/>
            <person name="Rozas J."/>
            <person name="Rubenfield M.J."/>
            <person name="Ruiz A."/>
            <person name="Russo S."/>
            <person name="Salzberg S.L."/>
            <person name="Sanchez-Gracia A."/>
            <person name="Saranga D.J."/>
            <person name="Sato H."/>
            <person name="Schaeffer S.W."/>
            <person name="Schatz M.C."/>
            <person name="Schlenke T."/>
            <person name="Schwartz R."/>
            <person name="Segarra C."/>
            <person name="Singh R.S."/>
            <person name="Sirot L."/>
            <person name="Sirota M."/>
            <person name="Sisneros N.B."/>
            <person name="Smith C.D."/>
            <person name="Smith T.F."/>
            <person name="Spieth J."/>
            <person name="Stage D.E."/>
            <person name="Stark A."/>
            <person name="Stephan W."/>
            <person name="Strausberg R.L."/>
            <person name="Strempel S."/>
            <person name="Sturgill D."/>
            <person name="Sutton G."/>
            <person name="Sutton G.G."/>
            <person name="Tao W."/>
            <person name="Teichmann S."/>
            <person name="Tobari Y.N."/>
            <person name="Tomimura Y."/>
            <person name="Tsolas J.M."/>
            <person name="Valente V.L."/>
            <person name="Venter E."/>
            <person name="Venter J.C."/>
            <person name="Vicario S."/>
            <person name="Vieira F.G."/>
            <person name="Vilella A.J."/>
            <person name="Villasante A."/>
            <person name="Walenz B."/>
            <person name="Wang J."/>
            <person name="Wasserman M."/>
            <person name="Watts T."/>
            <person name="Wilson D."/>
            <person name="Wilson R.K."/>
            <person name="Wing R.A."/>
            <person name="Wolfner M.F."/>
            <person name="Wong A."/>
            <person name="Wong G.K."/>
            <person name="Wu C.I."/>
            <person name="Wu G."/>
            <person name="Yamamoto D."/>
            <person name="Yang H.P."/>
            <person name="Yang S.P."/>
            <person name="Yorke J.A."/>
            <person name="Yoshida K."/>
            <person name="Zdobnov E."/>
            <person name="Zhang P."/>
            <person name="Zhang Y."/>
            <person name="Zimin A.V."/>
            <person name="Baldwin J."/>
            <person name="Abdouelleil A."/>
            <person name="Abdulkadir J."/>
            <person name="Abebe A."/>
            <person name="Abera B."/>
            <person name="Abreu J."/>
            <person name="Acer S.C."/>
            <person name="Aftuck L."/>
            <person name="Alexander A."/>
            <person name="An P."/>
            <person name="Anderson E."/>
            <person name="Anderson S."/>
            <person name="Arachi H."/>
            <person name="Azer M."/>
            <person name="Bachantsang P."/>
            <person name="Barry A."/>
            <person name="Bayul T."/>
            <person name="Berlin A."/>
            <person name="Bessette D."/>
            <person name="Bloom T."/>
            <person name="Blye J."/>
            <person name="Boguslavskiy L."/>
            <person name="Bonnet C."/>
            <person name="Boukhgalter B."/>
            <person name="Bourzgui I."/>
            <person name="Brown A."/>
            <person name="Cahill P."/>
            <person name="Channer S."/>
            <person name="Cheshatsang Y."/>
            <person name="Chuda L."/>
            <person name="Citroen M."/>
            <person name="Collymore A."/>
            <person name="Cooke P."/>
            <person name="Costello M."/>
            <person name="D'Aco K."/>
            <person name="Daza R."/>
            <person name="De Haan G."/>
            <person name="DeGray S."/>
            <person name="DeMaso C."/>
            <person name="Dhargay N."/>
            <person name="Dooley K."/>
            <person name="Dooley E."/>
            <person name="Doricent M."/>
            <person name="Dorje P."/>
            <person name="Dorjee K."/>
            <person name="Dupes A."/>
            <person name="Elong R."/>
            <person name="Falk J."/>
            <person name="Farina A."/>
            <person name="Faro S."/>
            <person name="Ferguson D."/>
            <person name="Fisher S."/>
            <person name="Foley C.D."/>
            <person name="Franke A."/>
            <person name="Friedrich D."/>
            <person name="Gadbois L."/>
            <person name="Gearin G."/>
            <person name="Gearin C.R."/>
            <person name="Giannoukos G."/>
            <person name="Goode T."/>
            <person name="Graham J."/>
            <person name="Grandbois E."/>
            <person name="Grewal S."/>
            <person name="Gyaltsen K."/>
            <person name="Hafez N."/>
            <person name="Hagos B."/>
            <person name="Hall J."/>
            <person name="Henson C."/>
            <person name="Hollinger A."/>
            <person name="Honan T."/>
            <person name="Huard M.D."/>
            <person name="Hughes L."/>
            <person name="Hurhula B."/>
            <person name="Husby M.E."/>
            <person name="Kamat A."/>
            <person name="Kanga B."/>
            <person name="Kashin S."/>
            <person name="Khazanovich D."/>
            <person name="Kisner P."/>
            <person name="Lance K."/>
            <person name="Lara M."/>
            <person name="Lee W."/>
            <person name="Lennon N."/>
            <person name="Letendre F."/>
            <person name="LeVine R."/>
            <person name="Lipovsky A."/>
            <person name="Liu X."/>
            <person name="Liu J."/>
            <person name="Liu S."/>
            <person name="Lokyitsang T."/>
            <person name="Lokyitsang Y."/>
            <person name="Lubonja R."/>
            <person name="Lui A."/>
            <person name="MacDonald P."/>
            <person name="Magnisalis V."/>
            <person name="Maru K."/>
            <person name="Matthews C."/>
            <person name="McCusker W."/>
            <person name="McDonough S."/>
            <person name="Mehta T."/>
            <person name="Meldrim J."/>
            <person name="Meneus L."/>
            <person name="Mihai O."/>
            <person name="Mihalev A."/>
            <person name="Mihova T."/>
            <person name="Mittelman R."/>
            <person name="Mlenga V."/>
            <person name="Montmayeur A."/>
            <person name="Mulrain L."/>
            <person name="Navidi A."/>
            <person name="Naylor J."/>
            <person name="Negash T."/>
            <person name="Nguyen T."/>
            <person name="Nguyen N."/>
            <person name="Nicol R."/>
            <person name="Norbu C."/>
            <person name="Norbu N."/>
            <person name="Novod N."/>
            <person name="O'Neill B."/>
            <person name="Osman S."/>
            <person name="Markiewicz E."/>
            <person name="Oyono O.L."/>
            <person name="Patti C."/>
            <person name="Phunkhang P."/>
            <person name="Pierre F."/>
            <person name="Priest M."/>
            <person name="Raghuraman S."/>
            <person name="Rege F."/>
            <person name="Reyes R."/>
            <person name="Rise C."/>
            <person name="Rogov P."/>
            <person name="Ross K."/>
            <person name="Ryan E."/>
            <person name="Settipalli S."/>
            <person name="Shea T."/>
            <person name="Sherpa N."/>
            <person name="Shi L."/>
            <person name="Shih D."/>
            <person name="Sparrow T."/>
            <person name="Spaulding J."/>
            <person name="Stalker J."/>
            <person name="Stange-Thomann N."/>
            <person name="Stavropoulos S."/>
            <person name="Stone C."/>
            <person name="Strader C."/>
            <person name="Tesfaye S."/>
            <person name="Thomson T."/>
            <person name="Thoulutsang Y."/>
            <person name="Thoulutsang D."/>
            <person name="Topham K."/>
            <person name="Topping I."/>
            <person name="Tsamla T."/>
            <person name="Vassiliev H."/>
            <person name="Vo A."/>
            <person name="Wangchuk T."/>
            <person name="Wangdi T."/>
            <person name="Weiand M."/>
            <person name="Wilkinson J."/>
            <person name="Wilson A."/>
            <person name="Yadav S."/>
            <person name="Young G."/>
            <person name="Yu Q."/>
            <person name="Zembek L."/>
            <person name="Zhong D."/>
            <person name="Zimmer A."/>
            <person name="Zwirko Z."/>
            <person name="Jaffe D.B."/>
            <person name="Alvarez P."/>
            <person name="Brockman W."/>
            <person name="Butler J."/>
            <person name="Chin C."/>
            <person name="Gnerre S."/>
            <person name="Grabherr M."/>
            <person name="Kleber M."/>
            <person name="Mauceli E."/>
            <person name="MacCallum I."/>
        </authorList>
    </citation>
    <scope>NUCLEOTIDE SEQUENCE [LARGE SCALE GENOMIC DNA]</scope>
    <source>
        <strain evidence="2">white501</strain>
    </source>
</reference>
<protein>
    <submittedName>
        <fullName evidence="1">GD15815</fullName>
    </submittedName>
</protein>
<evidence type="ECO:0000313" key="2">
    <source>
        <dbReference type="Proteomes" id="UP000000304"/>
    </source>
</evidence>